<feature type="compositionally biased region" description="Basic and acidic residues" evidence="1">
    <location>
        <begin position="25"/>
        <end position="44"/>
    </location>
</feature>
<comment type="caution">
    <text evidence="2">The sequence shown here is derived from an EMBL/GenBank/DDBJ whole genome shotgun (WGS) entry which is preliminary data.</text>
</comment>
<evidence type="ECO:0000256" key="1">
    <source>
        <dbReference type="SAM" id="MobiDB-lite"/>
    </source>
</evidence>
<accession>A0AAV4XIP7</accession>
<feature type="compositionally biased region" description="Polar residues" evidence="1">
    <location>
        <begin position="162"/>
        <end position="178"/>
    </location>
</feature>
<gene>
    <name evidence="2" type="ORF">CEXT_31211</name>
</gene>
<organism evidence="2 3">
    <name type="scientific">Caerostris extrusa</name>
    <name type="common">Bark spider</name>
    <name type="synonym">Caerostris bankana</name>
    <dbReference type="NCBI Taxonomy" id="172846"/>
    <lineage>
        <taxon>Eukaryota</taxon>
        <taxon>Metazoa</taxon>
        <taxon>Ecdysozoa</taxon>
        <taxon>Arthropoda</taxon>
        <taxon>Chelicerata</taxon>
        <taxon>Arachnida</taxon>
        <taxon>Araneae</taxon>
        <taxon>Araneomorphae</taxon>
        <taxon>Entelegynae</taxon>
        <taxon>Araneoidea</taxon>
        <taxon>Araneidae</taxon>
        <taxon>Caerostris</taxon>
    </lineage>
</organism>
<dbReference type="Proteomes" id="UP001054945">
    <property type="component" value="Unassembled WGS sequence"/>
</dbReference>
<protein>
    <submittedName>
        <fullName evidence="2">Uncharacterized protein</fullName>
    </submittedName>
</protein>
<feature type="compositionally biased region" description="Basic and acidic residues" evidence="1">
    <location>
        <begin position="179"/>
        <end position="192"/>
    </location>
</feature>
<sequence>MRNVYLVLLLKKRTIIVRDQIGQESLHEDNNSASEKSDTVKVPKGDFSITENSSPHSTKENGAIPKHSNAKNTASSIEKVEKIEAQAKPIESKITTKDKSPARNVQEKSKSLEKKSGENGSSPKDHQTKPFESEITTKDKSPARNILEKSKPLETNLEENRSSPMQTSNYKSTNSTIEKTPKDDIKSIDVKDNSSQQQNLTSKFKEPEPRTLKRNVTDPKQSSSPEINEPHTLNKTKDKQLSSNSIPESNDKK</sequence>
<proteinExistence type="predicted"/>
<feature type="compositionally biased region" description="Basic and acidic residues" evidence="1">
    <location>
        <begin position="203"/>
        <end position="217"/>
    </location>
</feature>
<dbReference type="EMBL" id="BPLR01017769">
    <property type="protein sequence ID" value="GIY94328.1"/>
    <property type="molecule type" value="Genomic_DNA"/>
</dbReference>
<name>A0AAV4XIP7_CAEEX</name>
<feature type="region of interest" description="Disordered" evidence="1">
    <location>
        <begin position="22"/>
        <end position="253"/>
    </location>
</feature>
<feature type="compositionally biased region" description="Basic and acidic residues" evidence="1">
    <location>
        <begin position="78"/>
        <end position="152"/>
    </location>
</feature>
<feature type="compositionally biased region" description="Polar residues" evidence="1">
    <location>
        <begin position="241"/>
        <end position="253"/>
    </location>
</feature>
<keyword evidence="3" id="KW-1185">Reference proteome</keyword>
<evidence type="ECO:0000313" key="3">
    <source>
        <dbReference type="Proteomes" id="UP001054945"/>
    </source>
</evidence>
<reference evidence="2 3" key="1">
    <citation type="submission" date="2021-06" db="EMBL/GenBank/DDBJ databases">
        <title>Caerostris extrusa draft genome.</title>
        <authorList>
            <person name="Kono N."/>
            <person name="Arakawa K."/>
        </authorList>
    </citation>
    <scope>NUCLEOTIDE SEQUENCE [LARGE SCALE GENOMIC DNA]</scope>
</reference>
<evidence type="ECO:0000313" key="2">
    <source>
        <dbReference type="EMBL" id="GIY94328.1"/>
    </source>
</evidence>
<dbReference type="AlphaFoldDB" id="A0AAV4XIP7"/>
<feature type="compositionally biased region" description="Polar residues" evidence="1">
    <location>
        <begin position="193"/>
        <end position="202"/>
    </location>
</feature>